<dbReference type="Pfam" id="PF23598">
    <property type="entry name" value="LRR_14"/>
    <property type="match status" value="1"/>
</dbReference>
<dbReference type="SUPFAM" id="SSF52540">
    <property type="entry name" value="P-loop containing nucleoside triphosphate hydrolases"/>
    <property type="match status" value="1"/>
</dbReference>
<sequence>YIIVVDDLWDSESWETVMYAFIENSRGSRIITTTRINEVAESCCSIHRGHIYTLRPLNAVNSRKLFLKRVFGSEEGCPSHLIKVSNDILKKCDGLPLAIIAVAGLLASKARTFDEWNKVQTSFGYALERHSDVNRMIHILSLSYFDLHPHLRSCRGFIHEEHGFTQYELGERCFNELINRSLIQLFHDTILEFIVSKATEENFVTLFGVPNATVDSRRKIRRLSLHDRTEVGDDALVGLRENTFRHVRVLDLEGCEELQAHHLAHLGRLFALRYLSLSLLVNLLGHSVLLPEGFRNMQALQKLEGISLPSQLPNCAQELRELRNLRMLVVGAGEFTKDVAASLCTLGTGRLSSLIISPDKECMDLVMEPWSPTPISLRLLRIWTVAPRVPTWIGSLDNLQHLTLSIDQLGLADVALLGRLNALSCVFLRITGAHGFPSLTKLRELELHFNRARTGSLTDGIQHLPCLAIVRCDLGFYREARGIDGYDEPEHPAWDALKIAVSSNPNHPRLYHCYSQ</sequence>
<keyword evidence="2" id="KW-0611">Plant defense</keyword>
<proteinExistence type="predicted"/>
<dbReference type="AlphaFoldDB" id="A0A368RI44"/>
<evidence type="ECO:0000256" key="2">
    <source>
        <dbReference type="ARBA" id="ARBA00022821"/>
    </source>
</evidence>
<protein>
    <submittedName>
        <fullName evidence="5">Uncharacterized protein</fullName>
    </submittedName>
</protein>
<evidence type="ECO:0000313" key="5">
    <source>
        <dbReference type="EMBL" id="RCV29821.1"/>
    </source>
</evidence>
<keyword evidence="1" id="KW-0677">Repeat</keyword>
<evidence type="ECO:0000259" key="3">
    <source>
        <dbReference type="Pfam" id="PF00931"/>
    </source>
</evidence>
<reference evidence="5" key="2">
    <citation type="submission" date="2015-07" db="EMBL/GenBank/DDBJ databases">
        <authorList>
            <person name="Noorani M."/>
        </authorList>
    </citation>
    <scope>NUCLEOTIDE SEQUENCE</scope>
    <source>
        <strain evidence="5">Yugu1</strain>
    </source>
</reference>
<dbReference type="STRING" id="4555.A0A368RI44"/>
<feature type="domain" description="Disease resistance R13L4/SHOC-2-like LRR" evidence="4">
    <location>
        <begin position="277"/>
        <end position="439"/>
    </location>
</feature>
<feature type="domain" description="NB-ARC" evidence="3">
    <location>
        <begin position="1"/>
        <end position="72"/>
    </location>
</feature>
<dbReference type="InterPro" id="IPR042197">
    <property type="entry name" value="Apaf_helical"/>
</dbReference>
<dbReference type="Gene3D" id="3.40.50.300">
    <property type="entry name" value="P-loop containing nucleotide triphosphate hydrolases"/>
    <property type="match status" value="1"/>
</dbReference>
<feature type="non-terminal residue" evidence="5">
    <location>
        <position position="1"/>
    </location>
</feature>
<dbReference type="SUPFAM" id="SSF52047">
    <property type="entry name" value="RNI-like"/>
    <property type="match status" value="1"/>
</dbReference>
<evidence type="ECO:0000256" key="1">
    <source>
        <dbReference type="ARBA" id="ARBA00022737"/>
    </source>
</evidence>
<dbReference type="OrthoDB" id="638336at2759"/>
<dbReference type="InterPro" id="IPR002182">
    <property type="entry name" value="NB-ARC"/>
</dbReference>
<dbReference type="EMBL" id="CM003533">
    <property type="protein sequence ID" value="RCV29821.1"/>
    <property type="molecule type" value="Genomic_DNA"/>
</dbReference>
<dbReference type="Gene3D" id="1.10.8.430">
    <property type="entry name" value="Helical domain of apoptotic protease-activating factors"/>
    <property type="match status" value="1"/>
</dbReference>
<organism evidence="5">
    <name type="scientific">Setaria italica</name>
    <name type="common">Foxtail millet</name>
    <name type="synonym">Panicum italicum</name>
    <dbReference type="NCBI Taxonomy" id="4555"/>
    <lineage>
        <taxon>Eukaryota</taxon>
        <taxon>Viridiplantae</taxon>
        <taxon>Streptophyta</taxon>
        <taxon>Embryophyta</taxon>
        <taxon>Tracheophyta</taxon>
        <taxon>Spermatophyta</taxon>
        <taxon>Magnoliopsida</taxon>
        <taxon>Liliopsida</taxon>
        <taxon>Poales</taxon>
        <taxon>Poaceae</taxon>
        <taxon>PACMAD clade</taxon>
        <taxon>Panicoideae</taxon>
        <taxon>Panicodae</taxon>
        <taxon>Paniceae</taxon>
        <taxon>Cenchrinae</taxon>
        <taxon>Setaria</taxon>
    </lineage>
</organism>
<accession>A0A368RI44</accession>
<dbReference type="InterPro" id="IPR044974">
    <property type="entry name" value="Disease_R_plants"/>
</dbReference>
<reference evidence="5" key="1">
    <citation type="journal article" date="2012" name="Nat. Biotechnol.">
        <title>Reference genome sequence of the model plant Setaria.</title>
        <authorList>
            <person name="Bennetzen J.L."/>
            <person name="Schmutz J."/>
            <person name="Wang H."/>
            <person name="Percifield R."/>
            <person name="Hawkins J."/>
            <person name="Pontaroli A.C."/>
            <person name="Estep M."/>
            <person name="Feng L."/>
            <person name="Vaughn J.N."/>
            <person name="Grimwood J."/>
            <person name="Jenkins J."/>
            <person name="Barry K."/>
            <person name="Lindquist E."/>
            <person name="Hellsten U."/>
            <person name="Deshpande S."/>
            <person name="Wang X."/>
            <person name="Wu X."/>
            <person name="Mitros T."/>
            <person name="Triplett J."/>
            <person name="Yang X."/>
            <person name="Ye C.Y."/>
            <person name="Mauro-Herrera M."/>
            <person name="Wang L."/>
            <person name="Li P."/>
            <person name="Sharma M."/>
            <person name="Sharma R."/>
            <person name="Ronald P.C."/>
            <person name="Panaud O."/>
            <person name="Kellogg E.A."/>
            <person name="Brutnell T.P."/>
            <person name="Doust A.N."/>
            <person name="Tuskan G.A."/>
            <person name="Rokhsar D."/>
            <person name="Devos K.M."/>
        </authorList>
    </citation>
    <scope>NUCLEOTIDE SEQUENCE [LARGE SCALE GENOMIC DNA]</scope>
    <source>
        <strain evidence="5">Yugu1</strain>
    </source>
</reference>
<dbReference type="Pfam" id="PF00931">
    <property type="entry name" value="NB-ARC"/>
    <property type="match status" value="1"/>
</dbReference>
<dbReference type="PANTHER" id="PTHR23155">
    <property type="entry name" value="DISEASE RESISTANCE PROTEIN RP"/>
    <property type="match status" value="1"/>
</dbReference>
<evidence type="ECO:0000259" key="4">
    <source>
        <dbReference type="Pfam" id="PF23598"/>
    </source>
</evidence>
<gene>
    <name evidence="5" type="ORF">SETIT_6G044100v2</name>
</gene>
<dbReference type="InterPro" id="IPR032675">
    <property type="entry name" value="LRR_dom_sf"/>
</dbReference>
<dbReference type="GO" id="GO:0006952">
    <property type="term" value="P:defense response"/>
    <property type="evidence" value="ECO:0007669"/>
    <property type="project" value="UniProtKB-KW"/>
</dbReference>
<dbReference type="GO" id="GO:0051707">
    <property type="term" value="P:response to other organism"/>
    <property type="evidence" value="ECO:0007669"/>
    <property type="project" value="UniProtKB-ARBA"/>
</dbReference>
<dbReference type="GO" id="GO:0043531">
    <property type="term" value="F:ADP binding"/>
    <property type="evidence" value="ECO:0007669"/>
    <property type="project" value="InterPro"/>
</dbReference>
<dbReference type="Gene3D" id="3.80.10.10">
    <property type="entry name" value="Ribonuclease Inhibitor"/>
    <property type="match status" value="1"/>
</dbReference>
<dbReference type="InterPro" id="IPR055414">
    <property type="entry name" value="LRR_R13L4/SHOC2-like"/>
</dbReference>
<dbReference type="InterPro" id="IPR027417">
    <property type="entry name" value="P-loop_NTPase"/>
</dbReference>
<name>A0A368RI44_SETIT</name>
<dbReference type="PANTHER" id="PTHR23155:SF1107">
    <property type="entry name" value="OS08G0373000 PROTEIN"/>
    <property type="match status" value="1"/>
</dbReference>